<dbReference type="GO" id="GO:0005829">
    <property type="term" value="C:cytosol"/>
    <property type="evidence" value="ECO:0007669"/>
    <property type="project" value="TreeGrafter"/>
</dbReference>
<dbReference type="PANTHER" id="PTHR11946">
    <property type="entry name" value="VALYL-TRNA SYNTHETASES"/>
    <property type="match status" value="1"/>
</dbReference>
<dbReference type="InterPro" id="IPR013155">
    <property type="entry name" value="M/V/L/I-tRNA-synth_anticd-bd"/>
</dbReference>
<evidence type="ECO:0000259" key="16">
    <source>
        <dbReference type="Pfam" id="PF10458"/>
    </source>
</evidence>
<evidence type="ECO:0000256" key="11">
    <source>
        <dbReference type="ARBA" id="ARBA00060830"/>
    </source>
</evidence>
<dbReference type="InterPro" id="IPR014729">
    <property type="entry name" value="Rossmann-like_a/b/a_fold"/>
</dbReference>
<dbReference type="SUPFAM" id="SSF52374">
    <property type="entry name" value="Nucleotidylyl transferase"/>
    <property type="match status" value="1"/>
</dbReference>
<protein>
    <recommendedName>
        <fullName evidence="12">Valine--tRNA ligase</fullName>
        <ecNumber evidence="12">6.1.1.9</ecNumber>
    </recommendedName>
    <alternativeName>
        <fullName evidence="12">Valyl-tRNA synthetase</fullName>
        <shortName evidence="12">ValRS</shortName>
    </alternativeName>
</protein>
<comment type="domain">
    <text evidence="12">The C-terminal coiled-coil domain is crucial for aminoacylation activity.</text>
</comment>
<dbReference type="EMBL" id="PHEX01000008">
    <property type="protein sequence ID" value="PKQ28680.1"/>
    <property type="molecule type" value="Genomic_DNA"/>
</dbReference>
<dbReference type="FunFam" id="3.40.50.620:FF:000032">
    <property type="entry name" value="Valine--tRNA ligase"/>
    <property type="match status" value="1"/>
</dbReference>
<dbReference type="InterPro" id="IPR002303">
    <property type="entry name" value="Valyl-tRNA_ligase"/>
</dbReference>
<dbReference type="Gene3D" id="1.10.730.10">
    <property type="entry name" value="Isoleucyl-tRNA Synthetase, Domain 1"/>
    <property type="match status" value="1"/>
</dbReference>
<dbReference type="FunFam" id="3.90.740.10:FF:000005">
    <property type="entry name" value="Valine--tRNA ligase, mitochondrial"/>
    <property type="match status" value="1"/>
</dbReference>
<dbReference type="InterPro" id="IPR001412">
    <property type="entry name" value="aa-tRNA-synth_I_CS"/>
</dbReference>
<keyword evidence="3 12" id="KW-0963">Cytoplasm</keyword>
<evidence type="ECO:0000256" key="6">
    <source>
        <dbReference type="ARBA" id="ARBA00022840"/>
    </source>
</evidence>
<reference evidence="17 18" key="1">
    <citation type="journal article" date="2017" name="ISME J.">
        <title>Potential for microbial H2 and metal transformations associated with novel bacteria and archaea in deep terrestrial subsurface sediments.</title>
        <authorList>
            <person name="Hernsdorf A.W."/>
            <person name="Amano Y."/>
            <person name="Miyakawa K."/>
            <person name="Ise K."/>
            <person name="Suzuki Y."/>
            <person name="Anantharaman K."/>
            <person name="Probst A."/>
            <person name="Burstein D."/>
            <person name="Thomas B.C."/>
            <person name="Banfield J.F."/>
        </authorList>
    </citation>
    <scope>NUCLEOTIDE SEQUENCE [LARGE SCALE GENOMIC DNA]</scope>
    <source>
        <strain evidence="17">HGW-Actinobacteria-3</strain>
    </source>
</reference>
<evidence type="ECO:0000313" key="18">
    <source>
        <dbReference type="Proteomes" id="UP000233654"/>
    </source>
</evidence>
<dbReference type="InterPro" id="IPR037118">
    <property type="entry name" value="Val-tRNA_synth_C_sf"/>
</dbReference>
<dbReference type="GO" id="GO:0004832">
    <property type="term" value="F:valine-tRNA ligase activity"/>
    <property type="evidence" value="ECO:0007669"/>
    <property type="project" value="UniProtKB-UniRule"/>
</dbReference>
<evidence type="ECO:0000256" key="2">
    <source>
        <dbReference type="ARBA" id="ARBA00011245"/>
    </source>
</evidence>
<feature type="domain" description="Methionyl/Valyl/Leucyl/Isoleucyl-tRNA synthetase anticodon-binding" evidence="15">
    <location>
        <begin position="621"/>
        <end position="767"/>
    </location>
</feature>
<dbReference type="SUPFAM" id="SSF50677">
    <property type="entry name" value="ValRS/IleRS/LeuRS editing domain"/>
    <property type="match status" value="1"/>
</dbReference>
<comment type="similarity">
    <text evidence="11 12">Belongs to the class-I aminoacyl-tRNA synthetase family. ValS type 1 subfamily.</text>
</comment>
<comment type="caution">
    <text evidence="17">The sequence shown here is derived from an EMBL/GenBank/DDBJ whole genome shotgun (WGS) entry which is preliminary data.</text>
</comment>
<dbReference type="InterPro" id="IPR010978">
    <property type="entry name" value="tRNA-bd_arm"/>
</dbReference>
<dbReference type="PROSITE" id="PS00178">
    <property type="entry name" value="AA_TRNA_LIGASE_I"/>
    <property type="match status" value="1"/>
</dbReference>
<feature type="region of interest" description="Disordered" evidence="13">
    <location>
        <begin position="869"/>
        <end position="896"/>
    </location>
</feature>
<dbReference type="NCBIfam" id="NF004349">
    <property type="entry name" value="PRK05729.1"/>
    <property type="match status" value="1"/>
</dbReference>
<dbReference type="GO" id="GO:0006438">
    <property type="term" value="P:valyl-tRNA aminoacylation"/>
    <property type="evidence" value="ECO:0007669"/>
    <property type="project" value="UniProtKB-UniRule"/>
</dbReference>
<dbReference type="FunFam" id="1.10.730.10:FF:000014">
    <property type="entry name" value="Valine--tRNA ligase"/>
    <property type="match status" value="1"/>
</dbReference>
<dbReference type="InterPro" id="IPR009008">
    <property type="entry name" value="Val/Leu/Ile-tRNA-synth_edit"/>
</dbReference>
<comment type="subcellular location">
    <subcellularLocation>
        <location evidence="1 12">Cytoplasm</location>
    </subcellularLocation>
</comment>
<evidence type="ECO:0000256" key="3">
    <source>
        <dbReference type="ARBA" id="ARBA00022490"/>
    </source>
</evidence>
<dbReference type="Pfam" id="PF08264">
    <property type="entry name" value="Anticodon_1"/>
    <property type="match status" value="1"/>
</dbReference>
<dbReference type="InterPro" id="IPR002300">
    <property type="entry name" value="aa-tRNA-synth_Ia"/>
</dbReference>
<dbReference type="InterPro" id="IPR033705">
    <property type="entry name" value="Anticodon_Ia_Val"/>
</dbReference>
<dbReference type="AlphaFoldDB" id="A0A2N3G7I7"/>
<evidence type="ECO:0000256" key="5">
    <source>
        <dbReference type="ARBA" id="ARBA00022741"/>
    </source>
</evidence>
<dbReference type="GO" id="GO:0005524">
    <property type="term" value="F:ATP binding"/>
    <property type="evidence" value="ECO:0007669"/>
    <property type="project" value="UniProtKB-UniRule"/>
</dbReference>
<dbReference type="Gene3D" id="3.90.740.10">
    <property type="entry name" value="Valyl/Leucyl/Isoleucyl-tRNA synthetase, editing domain"/>
    <property type="match status" value="2"/>
</dbReference>
<dbReference type="Gene3D" id="3.40.50.620">
    <property type="entry name" value="HUPs"/>
    <property type="match status" value="2"/>
</dbReference>
<feature type="short sequence motif" description="'KMSKS' region" evidence="12">
    <location>
        <begin position="529"/>
        <end position="533"/>
    </location>
</feature>
<dbReference type="Proteomes" id="UP000233654">
    <property type="component" value="Unassembled WGS sequence"/>
</dbReference>
<dbReference type="SUPFAM" id="SSF47323">
    <property type="entry name" value="Anticodon-binding domain of a subclass of class I aminoacyl-tRNA synthetases"/>
    <property type="match status" value="1"/>
</dbReference>
<dbReference type="Pfam" id="PF00133">
    <property type="entry name" value="tRNA-synt_1"/>
    <property type="match status" value="1"/>
</dbReference>
<keyword evidence="7 12" id="KW-0648">Protein biosynthesis</keyword>
<evidence type="ECO:0000259" key="14">
    <source>
        <dbReference type="Pfam" id="PF00133"/>
    </source>
</evidence>
<keyword evidence="8 12" id="KW-0175">Coiled coil</keyword>
<feature type="domain" description="Valyl-tRNA synthetase tRNA-binding arm" evidence="16">
    <location>
        <begin position="829"/>
        <end position="891"/>
    </location>
</feature>
<evidence type="ECO:0000313" key="17">
    <source>
        <dbReference type="EMBL" id="PKQ28680.1"/>
    </source>
</evidence>
<sequence length="896" mass="102403">MPDNQTDFELSSRYDPRAVEGRWYELWENRGYFHADPDSGRPPFSQVIPPPNVTGVLHMGHALNNTLQDIIARRRRMQGYEVLWIPGTDHAGIATQNVVERRIEEEGANRHEMGREEFVDRVWRWKEEHGGVIISQLKRLGCSCDWERERFTMDDGCSLAVRTVFKELYDQGLIYRGKYIINWCVRCHTALSDIEVEHEDKTSHLWHIRYPLADGALDVVVATTRPETMLGDTAVAVHPSDERYAALVGKSVMLPLTGRRIPVIVDRFVDPEFGTGAVKVTPAHDPNDYEIGLRHDLERINILNPDGTINENGGRYAGMDRYEARDSVVRDLDSEGLLVKREEHLNAVGHCYRCGTEVEPYLSTQWFVKMAPLAAEGIKAVREGRVKFTPERWDKIYYDWMENIRDWCISRQLWWGHRIPVWYCDECGEQIIEIEAPAACPCGSSNLRQDEDVLDTWFSSALWPFSTMGWPEKTRTLDVFYPTTVLTTAFDIIFFWVARMVMFGLRFMDDVPFREVFVTALVRDYEGKKMSKSSGNVIDPIDVIEVYGTDALRFTLGSIATPGRDINLAEERIEGNRNFVNKIWNAARLVIANLEDYEVDGAAPISTVSTRMKEGDLELADRWILSTLAGVIERVDAGMDANNFSVVGKALHQFFWGEFCDWYLELVKPRLYHGAREQRRVVQEVACRVLECSLRLLHPYMPFVTEELWQKLPGTGESIMIAPWPDAVEFPIDDEAEREMKLLQSVIVGIRAARSEHGIPPSGKVEARIVCGHLWAREVLERQIGYLVSMAGLSGVDFSDAPPAEGFGMRVVIEDVEAYLSWERGVDPKEEIDRLARRLTHVEADLTRTLAKLASEGFVSKAPPAIVAKEREKERELTQRRQKLDEQIRTLGRQAP</sequence>
<comment type="domain">
    <text evidence="12">ValRS has two distinct active sites: one for aminoacylation and one for editing. The misactivated threonine is translocated from the active site to the editing site.</text>
</comment>
<accession>A0A2N3G7I7</accession>
<dbReference type="FunFam" id="3.40.50.620:FF:000098">
    <property type="entry name" value="Valine--tRNA ligase"/>
    <property type="match status" value="1"/>
</dbReference>
<dbReference type="Pfam" id="PF10458">
    <property type="entry name" value="Val_tRNA-synt_C"/>
    <property type="match status" value="1"/>
</dbReference>
<dbReference type="FunFam" id="1.10.287.380:FF:000001">
    <property type="entry name" value="Valine--tRNA ligase"/>
    <property type="match status" value="1"/>
</dbReference>
<comment type="function">
    <text evidence="12">Catalyzes the attachment of valine to tRNA(Val). As ValRS can inadvertently accommodate and process structurally similar amino acids such as threonine, to avoid such errors, it has a 'posttransfer' editing activity that hydrolyzes mischarged Thr-tRNA(Val) in a tRNA-dependent manner.</text>
</comment>
<name>A0A2N3G7I7_9ACTN</name>
<organism evidence="17 18">
    <name type="scientific">Candidatus Anoxymicrobium japonicum</name>
    <dbReference type="NCBI Taxonomy" id="2013648"/>
    <lineage>
        <taxon>Bacteria</taxon>
        <taxon>Bacillati</taxon>
        <taxon>Actinomycetota</taxon>
        <taxon>Candidatus Geothermincolia</taxon>
        <taxon>Candidatus Geothermincolales</taxon>
        <taxon>Candidatus Anoxymicrobiaceae</taxon>
        <taxon>Candidatus Anoxymicrobium</taxon>
    </lineage>
</organism>
<keyword evidence="5 12" id="KW-0547">Nucleotide-binding</keyword>
<dbReference type="PANTHER" id="PTHR11946:SF93">
    <property type="entry name" value="VALINE--TRNA LIGASE, CHLOROPLASTIC_MITOCHONDRIAL 2"/>
    <property type="match status" value="1"/>
</dbReference>
<dbReference type="CDD" id="cd00817">
    <property type="entry name" value="ValRS_core"/>
    <property type="match status" value="1"/>
</dbReference>
<dbReference type="Gene3D" id="1.10.287.380">
    <property type="entry name" value="Valyl-tRNA synthetase, C-terminal domain"/>
    <property type="match status" value="1"/>
</dbReference>
<evidence type="ECO:0000256" key="13">
    <source>
        <dbReference type="SAM" id="MobiDB-lite"/>
    </source>
</evidence>
<evidence type="ECO:0000256" key="12">
    <source>
        <dbReference type="HAMAP-Rule" id="MF_02004"/>
    </source>
</evidence>
<dbReference type="NCBIfam" id="TIGR00422">
    <property type="entry name" value="valS"/>
    <property type="match status" value="1"/>
</dbReference>
<feature type="binding site" evidence="12">
    <location>
        <position position="532"/>
    </location>
    <ligand>
        <name>ATP</name>
        <dbReference type="ChEBI" id="CHEBI:30616"/>
    </ligand>
</feature>
<keyword evidence="4 12" id="KW-0436">Ligase</keyword>
<evidence type="ECO:0000256" key="10">
    <source>
        <dbReference type="ARBA" id="ARBA00047552"/>
    </source>
</evidence>
<evidence type="ECO:0000259" key="15">
    <source>
        <dbReference type="Pfam" id="PF08264"/>
    </source>
</evidence>
<dbReference type="InterPro" id="IPR009080">
    <property type="entry name" value="tRNAsynth_Ia_anticodon-bd"/>
</dbReference>
<dbReference type="HAMAP" id="MF_02004">
    <property type="entry name" value="Val_tRNA_synth_type1"/>
    <property type="match status" value="1"/>
</dbReference>
<gene>
    <name evidence="12" type="primary">valS</name>
    <name evidence="17" type="ORF">CVT63_01500</name>
</gene>
<evidence type="ECO:0000256" key="7">
    <source>
        <dbReference type="ARBA" id="ARBA00022917"/>
    </source>
</evidence>
<comment type="subunit">
    <text evidence="2 12">Monomer.</text>
</comment>
<dbReference type="CDD" id="cd07962">
    <property type="entry name" value="Anticodon_Ia_Val"/>
    <property type="match status" value="1"/>
</dbReference>
<keyword evidence="6 12" id="KW-0067">ATP-binding</keyword>
<feature type="short sequence motif" description="'HIGH' region" evidence="12">
    <location>
        <begin position="51"/>
        <end position="61"/>
    </location>
</feature>
<comment type="catalytic activity">
    <reaction evidence="10 12">
        <text>tRNA(Val) + L-valine + ATP = L-valyl-tRNA(Val) + AMP + diphosphate</text>
        <dbReference type="Rhea" id="RHEA:10704"/>
        <dbReference type="Rhea" id="RHEA-COMP:9672"/>
        <dbReference type="Rhea" id="RHEA-COMP:9708"/>
        <dbReference type="ChEBI" id="CHEBI:30616"/>
        <dbReference type="ChEBI" id="CHEBI:33019"/>
        <dbReference type="ChEBI" id="CHEBI:57762"/>
        <dbReference type="ChEBI" id="CHEBI:78442"/>
        <dbReference type="ChEBI" id="CHEBI:78537"/>
        <dbReference type="ChEBI" id="CHEBI:456215"/>
        <dbReference type="EC" id="6.1.1.9"/>
    </reaction>
</comment>
<evidence type="ECO:0000256" key="1">
    <source>
        <dbReference type="ARBA" id="ARBA00004496"/>
    </source>
</evidence>
<evidence type="ECO:0000256" key="8">
    <source>
        <dbReference type="ARBA" id="ARBA00023054"/>
    </source>
</evidence>
<dbReference type="PRINTS" id="PR00986">
    <property type="entry name" value="TRNASYNTHVAL"/>
</dbReference>
<dbReference type="GO" id="GO:0002161">
    <property type="term" value="F:aminoacyl-tRNA deacylase activity"/>
    <property type="evidence" value="ECO:0007669"/>
    <property type="project" value="InterPro"/>
</dbReference>
<keyword evidence="9 12" id="KW-0030">Aminoacyl-tRNA synthetase</keyword>
<dbReference type="SUPFAM" id="SSF46589">
    <property type="entry name" value="tRNA-binding arm"/>
    <property type="match status" value="1"/>
</dbReference>
<evidence type="ECO:0000256" key="4">
    <source>
        <dbReference type="ARBA" id="ARBA00022598"/>
    </source>
</evidence>
<proteinExistence type="inferred from homology"/>
<evidence type="ECO:0000256" key="9">
    <source>
        <dbReference type="ARBA" id="ARBA00023146"/>
    </source>
</evidence>
<dbReference type="InterPro" id="IPR019499">
    <property type="entry name" value="Val-tRNA_synth_tRNA-bd"/>
</dbReference>
<feature type="domain" description="Aminoacyl-tRNA synthetase class Ia" evidence="14">
    <location>
        <begin position="23"/>
        <end position="568"/>
    </location>
</feature>
<dbReference type="EC" id="6.1.1.9" evidence="12"/>
<feature type="compositionally biased region" description="Basic and acidic residues" evidence="13">
    <location>
        <begin position="869"/>
        <end position="888"/>
    </location>
</feature>